<gene>
    <name evidence="2" type="ORF">CSSPTR1EN2_LOCUS21904</name>
</gene>
<sequence length="401" mass="43408">MAGTLGRSVVRTRAWIVALQQESLPCIRQDLSCNHELGTVGMRFSSSLAVKGSVHPSKRGTGGRSSVSGVVATVFGATGFLARYVVQQLAKMGSQVIVPYRGVDEEVRHLKLMGDLGQIVPMRYDVRDEGSIRTTIASSNIIVNCIGREYETRNFKFEDVNYEISNRLSQLAKEHGGISKYIQISCLGASSASPSKQLRTKAAAEEVTLQNFPEATIIRSGALVGVEDRLLNRWAAQAKKLPFVPLPGGGKSKVQPVLVVDVAAGITSCIRDQGFSMGKTFELGGPDVFTINELVELMFETIRENSRVLHIPMPLARLAAIPRELAMNMGIPIPFPMTFYKDYLDQQAVDHIVSPEAMGFLELGITPHKIAGVAIEHLYAYRTGGPSVGTTVGETVSGAGF</sequence>
<dbReference type="InterPro" id="IPR051207">
    <property type="entry name" value="ComplexI_NDUFA9_subunit"/>
</dbReference>
<reference evidence="2" key="1">
    <citation type="submission" date="2024-02" db="EMBL/GenBank/DDBJ databases">
        <authorList>
            <consortium name="ELIXIR-Norway"/>
            <consortium name="Elixir Norway"/>
        </authorList>
    </citation>
    <scope>NUCLEOTIDE SEQUENCE</scope>
</reference>
<evidence type="ECO:0000313" key="2">
    <source>
        <dbReference type="EMBL" id="CAK9233991.1"/>
    </source>
</evidence>
<dbReference type="InterPro" id="IPR001509">
    <property type="entry name" value="Epimerase_deHydtase"/>
</dbReference>
<dbReference type="CDD" id="cd05271">
    <property type="entry name" value="NDUFA9_like_SDR_a"/>
    <property type="match status" value="1"/>
</dbReference>
<dbReference type="Gene3D" id="3.40.50.720">
    <property type="entry name" value="NAD(P)-binding Rossmann-like Domain"/>
    <property type="match status" value="1"/>
</dbReference>
<evidence type="ECO:0000313" key="3">
    <source>
        <dbReference type="Proteomes" id="UP001497512"/>
    </source>
</evidence>
<keyword evidence="3" id="KW-1185">Reference proteome</keyword>
<dbReference type="Pfam" id="PF01370">
    <property type="entry name" value="Epimerase"/>
    <property type="match status" value="1"/>
</dbReference>
<name>A0ABP0UZW7_9BRYO</name>
<dbReference type="Proteomes" id="UP001497512">
    <property type="component" value="Chromosome 8"/>
</dbReference>
<dbReference type="PANTHER" id="PTHR12126">
    <property type="entry name" value="NADH-UBIQUINONE OXIDOREDUCTASE 39 KDA SUBUNIT-RELATED"/>
    <property type="match status" value="1"/>
</dbReference>
<protein>
    <recommendedName>
        <fullName evidence="1">NAD-dependent epimerase/dehydratase domain-containing protein</fullName>
    </recommendedName>
</protein>
<feature type="domain" description="NAD-dependent epimerase/dehydratase" evidence="1">
    <location>
        <begin position="73"/>
        <end position="267"/>
    </location>
</feature>
<dbReference type="PANTHER" id="PTHR12126:SF11">
    <property type="entry name" value="NADH DEHYDROGENASE [UBIQUINONE] 1 ALPHA SUBCOMPLEX SUBUNIT 9, MITOCHONDRIAL"/>
    <property type="match status" value="1"/>
</dbReference>
<organism evidence="2 3">
    <name type="scientific">Sphagnum troendelagicum</name>
    <dbReference type="NCBI Taxonomy" id="128251"/>
    <lineage>
        <taxon>Eukaryota</taxon>
        <taxon>Viridiplantae</taxon>
        <taxon>Streptophyta</taxon>
        <taxon>Embryophyta</taxon>
        <taxon>Bryophyta</taxon>
        <taxon>Sphagnophytina</taxon>
        <taxon>Sphagnopsida</taxon>
        <taxon>Sphagnales</taxon>
        <taxon>Sphagnaceae</taxon>
        <taxon>Sphagnum</taxon>
    </lineage>
</organism>
<proteinExistence type="predicted"/>
<dbReference type="SUPFAM" id="SSF51735">
    <property type="entry name" value="NAD(P)-binding Rossmann-fold domains"/>
    <property type="match status" value="1"/>
</dbReference>
<accession>A0ABP0UZW7</accession>
<evidence type="ECO:0000259" key="1">
    <source>
        <dbReference type="Pfam" id="PF01370"/>
    </source>
</evidence>
<dbReference type="InterPro" id="IPR036291">
    <property type="entry name" value="NAD(P)-bd_dom_sf"/>
</dbReference>
<dbReference type="EMBL" id="OZ019900">
    <property type="protein sequence ID" value="CAK9233991.1"/>
    <property type="molecule type" value="Genomic_DNA"/>
</dbReference>